<keyword evidence="2" id="KW-1185">Reference proteome</keyword>
<dbReference type="Proteomes" id="UP000481153">
    <property type="component" value="Unassembled WGS sequence"/>
</dbReference>
<reference evidence="1 2" key="1">
    <citation type="submission" date="2019-07" db="EMBL/GenBank/DDBJ databases">
        <title>Genomics analysis of Aphanomyces spp. identifies a new class of oomycete effector associated with host adaptation.</title>
        <authorList>
            <person name="Gaulin E."/>
        </authorList>
    </citation>
    <scope>NUCLEOTIDE SEQUENCE [LARGE SCALE GENOMIC DNA]</scope>
    <source>
        <strain evidence="1 2">ATCC 201684</strain>
    </source>
</reference>
<evidence type="ECO:0000313" key="1">
    <source>
        <dbReference type="EMBL" id="KAF0726414.1"/>
    </source>
</evidence>
<evidence type="ECO:0000313" key="2">
    <source>
        <dbReference type="Proteomes" id="UP000481153"/>
    </source>
</evidence>
<dbReference type="VEuPathDB" id="FungiDB:AeMF1_004620"/>
<name>A0A6G0WGZ2_9STRA</name>
<sequence length="356" mass="41046">MKYAVAGSLWDRVWTLEVDARSENGVENANNVFECLPHMNWPQDEHKIRKLFGLAKRASFFNPNNHLWSILSSSPRSVQILCTAWLSTIEDAAYRRSVEATLLTTLVFSDALALFKPHKDVALDMVLWLVEEYGVDKNAVQELFQGPDCAAALQCAMENDRIPIMAFLHRCGTPIRPQDVFQYGGVLAMEYFMEKVDPAFVVTDELLIAMSSKPTKVAVLQYVHKLWSKSTLRDLDKVESLCLHAAALNGQGRLVQYFAKSYEQTHSASEFESFLIQHVDAFYQAYDVMSRFVDDMEFDLTIDFDIFVLFDVTWQRYLIQLLHQPNVRIKQEIVQWLEEFSPDDYQVEVTMPRPLH</sequence>
<dbReference type="AlphaFoldDB" id="A0A6G0WGZ2"/>
<gene>
    <name evidence="1" type="ORF">Ae201684_015302</name>
</gene>
<proteinExistence type="predicted"/>
<dbReference type="EMBL" id="VJMJ01000216">
    <property type="protein sequence ID" value="KAF0726414.1"/>
    <property type="molecule type" value="Genomic_DNA"/>
</dbReference>
<comment type="caution">
    <text evidence="1">The sequence shown here is derived from an EMBL/GenBank/DDBJ whole genome shotgun (WGS) entry which is preliminary data.</text>
</comment>
<accession>A0A6G0WGZ2</accession>
<organism evidence="1 2">
    <name type="scientific">Aphanomyces euteiches</name>
    <dbReference type="NCBI Taxonomy" id="100861"/>
    <lineage>
        <taxon>Eukaryota</taxon>
        <taxon>Sar</taxon>
        <taxon>Stramenopiles</taxon>
        <taxon>Oomycota</taxon>
        <taxon>Saprolegniomycetes</taxon>
        <taxon>Saprolegniales</taxon>
        <taxon>Verrucalvaceae</taxon>
        <taxon>Aphanomyces</taxon>
    </lineage>
</organism>
<protein>
    <submittedName>
        <fullName evidence="1">Uncharacterized protein</fullName>
    </submittedName>
</protein>